<feature type="region of interest" description="Disordered" evidence="14">
    <location>
        <begin position="294"/>
        <end position="323"/>
    </location>
</feature>
<dbReference type="Gene3D" id="3.90.79.10">
    <property type="entry name" value="Nucleoside Triphosphate Pyrophosphohydrolase"/>
    <property type="match status" value="1"/>
</dbReference>
<dbReference type="InterPro" id="IPR003265">
    <property type="entry name" value="HhH-GPD_domain"/>
</dbReference>
<name>A0ABW1UMB1_9LACO</name>
<evidence type="ECO:0000256" key="4">
    <source>
        <dbReference type="ARBA" id="ARBA00022023"/>
    </source>
</evidence>
<dbReference type="GO" id="GO:0016798">
    <property type="term" value="F:hydrolase activity, acting on glycosyl bonds"/>
    <property type="evidence" value="ECO:0007669"/>
    <property type="project" value="UniProtKB-KW"/>
</dbReference>
<dbReference type="RefSeq" id="WP_125600872.1">
    <property type="nucleotide sequence ID" value="NZ_JBHSSM010000014.1"/>
</dbReference>
<dbReference type="SUPFAM" id="SSF55811">
    <property type="entry name" value="Nudix"/>
    <property type="match status" value="1"/>
</dbReference>
<evidence type="ECO:0000256" key="14">
    <source>
        <dbReference type="SAM" id="MobiDB-lite"/>
    </source>
</evidence>
<keyword evidence="10" id="KW-0411">Iron-sulfur</keyword>
<dbReference type="CDD" id="cd00056">
    <property type="entry name" value="ENDO3c"/>
    <property type="match status" value="1"/>
</dbReference>
<keyword evidence="5" id="KW-0004">4Fe-4S</keyword>
<dbReference type="InterPro" id="IPR044298">
    <property type="entry name" value="MIG/MutY"/>
</dbReference>
<dbReference type="InterPro" id="IPR011257">
    <property type="entry name" value="DNA_glycosylase"/>
</dbReference>
<keyword evidence="11" id="KW-0234">DNA repair</keyword>
<dbReference type="Pfam" id="PF00730">
    <property type="entry name" value="HhH-GPD"/>
    <property type="match status" value="1"/>
</dbReference>
<keyword evidence="7 13" id="KW-0227">DNA damage</keyword>
<keyword evidence="12 13" id="KW-0326">Glycosidase</keyword>
<evidence type="ECO:0000256" key="12">
    <source>
        <dbReference type="ARBA" id="ARBA00023295"/>
    </source>
</evidence>
<evidence type="ECO:0000256" key="5">
    <source>
        <dbReference type="ARBA" id="ARBA00022485"/>
    </source>
</evidence>
<dbReference type="CDD" id="cd03431">
    <property type="entry name" value="NUDIX_DNA_Glycosylase_C-MutY"/>
    <property type="match status" value="1"/>
</dbReference>
<keyword evidence="17" id="KW-1185">Reference proteome</keyword>
<evidence type="ECO:0000256" key="2">
    <source>
        <dbReference type="ARBA" id="ARBA00008343"/>
    </source>
</evidence>
<evidence type="ECO:0000256" key="9">
    <source>
        <dbReference type="ARBA" id="ARBA00023004"/>
    </source>
</evidence>
<comment type="catalytic activity">
    <reaction evidence="1 13">
        <text>Hydrolyzes free adenine bases from 7,8-dihydro-8-oxoguanine:adenine mismatched double-stranded DNA, leaving an apurinic site.</text>
        <dbReference type="EC" id="3.2.2.31"/>
    </reaction>
</comment>
<comment type="caution">
    <text evidence="16">The sequence shown here is derived from an EMBL/GenBank/DDBJ whole genome shotgun (WGS) entry which is preliminary data.</text>
</comment>
<evidence type="ECO:0000256" key="13">
    <source>
        <dbReference type="RuleBase" id="RU365096"/>
    </source>
</evidence>
<organism evidence="16 17">
    <name type="scientific">Lapidilactobacillus achengensis</name>
    <dbReference type="NCBI Taxonomy" id="2486000"/>
    <lineage>
        <taxon>Bacteria</taxon>
        <taxon>Bacillati</taxon>
        <taxon>Bacillota</taxon>
        <taxon>Bacilli</taxon>
        <taxon>Lactobacillales</taxon>
        <taxon>Lactobacillaceae</taxon>
        <taxon>Lapidilactobacillus</taxon>
    </lineage>
</organism>
<dbReference type="Gene3D" id="1.10.340.30">
    <property type="entry name" value="Hypothetical protein, domain 2"/>
    <property type="match status" value="1"/>
</dbReference>
<evidence type="ECO:0000256" key="7">
    <source>
        <dbReference type="ARBA" id="ARBA00022763"/>
    </source>
</evidence>
<evidence type="ECO:0000256" key="3">
    <source>
        <dbReference type="ARBA" id="ARBA00012045"/>
    </source>
</evidence>
<sequence>MSKTQATVASLADHYLTWSPEKIAAFRQTLLSWYDAEGRDLPWRQDQEPYHILLSEIMLQQTQVQTVIPYYQRFLAALPTIQDLATVPEEQLLQLWSGLGYYSRARNLQKAAQQLVHDYAGVWPRTAAELVDLAGVGPYTAGAIASIAFGEAVPAVDGNAFRVFARLLEIDLDITKPQTRLVFSAIIARLIDPARPGDFNQAIMDIGTRYMTAKNPDETQSPLRRFDASAAAGTSLQYPVRQKKARPVVQHYFALAIHSPAGWLLLQRPTTGMLARLWLFPLLDQDELLTASQADQPDKTLTTANPLAAPAKNGAGQPTEPPSDPAVLLAAVTTAWQALSGWPTPLPLRDPHLPLVKHTFTHRQWQLHLLTAELPQVPDLANLPGRWFAAADFPAAALPTVQRKMLQALDLPN</sequence>
<dbReference type="InterPro" id="IPR023170">
    <property type="entry name" value="HhH_base_excis_C"/>
</dbReference>
<keyword evidence="6" id="KW-0479">Metal-binding</keyword>
<dbReference type="SMART" id="SM00478">
    <property type="entry name" value="ENDO3c"/>
    <property type="match status" value="1"/>
</dbReference>
<protein>
    <recommendedName>
        <fullName evidence="4 13">Adenine DNA glycosylase</fullName>
        <ecNumber evidence="3 13">3.2.2.31</ecNumber>
    </recommendedName>
</protein>
<evidence type="ECO:0000259" key="15">
    <source>
        <dbReference type="SMART" id="SM00478"/>
    </source>
</evidence>
<proteinExistence type="inferred from homology"/>
<evidence type="ECO:0000313" key="16">
    <source>
        <dbReference type="EMBL" id="MFC6314831.1"/>
    </source>
</evidence>
<gene>
    <name evidence="16" type="ORF">ACFQHW_04515</name>
</gene>
<dbReference type="Proteomes" id="UP001596310">
    <property type="component" value="Unassembled WGS sequence"/>
</dbReference>
<dbReference type="EMBL" id="JBHSSM010000014">
    <property type="protein sequence ID" value="MFC6314831.1"/>
    <property type="molecule type" value="Genomic_DNA"/>
</dbReference>
<evidence type="ECO:0000313" key="17">
    <source>
        <dbReference type="Proteomes" id="UP001596310"/>
    </source>
</evidence>
<evidence type="ECO:0000256" key="6">
    <source>
        <dbReference type="ARBA" id="ARBA00022723"/>
    </source>
</evidence>
<dbReference type="InterPro" id="IPR000445">
    <property type="entry name" value="HhH_motif"/>
</dbReference>
<accession>A0ABW1UMB1</accession>
<comment type="function">
    <text evidence="13">Adenine glycosylase active on G-A mispairs.</text>
</comment>
<dbReference type="PANTHER" id="PTHR42944">
    <property type="entry name" value="ADENINE DNA GLYCOSYLASE"/>
    <property type="match status" value="1"/>
</dbReference>
<dbReference type="Gene3D" id="1.10.1670.10">
    <property type="entry name" value="Helix-hairpin-Helix base-excision DNA repair enzymes (C-terminal)"/>
    <property type="match status" value="1"/>
</dbReference>
<feature type="domain" description="HhH-GPD" evidence="15">
    <location>
        <begin position="58"/>
        <end position="209"/>
    </location>
</feature>
<dbReference type="SUPFAM" id="SSF48150">
    <property type="entry name" value="DNA-glycosylase"/>
    <property type="match status" value="1"/>
</dbReference>
<comment type="similarity">
    <text evidence="2 13">Belongs to the Nth/MutY family.</text>
</comment>
<dbReference type="EC" id="3.2.2.31" evidence="3 13"/>
<reference evidence="17" key="1">
    <citation type="journal article" date="2019" name="Int. J. Syst. Evol. Microbiol.">
        <title>The Global Catalogue of Microorganisms (GCM) 10K type strain sequencing project: providing services to taxonomists for standard genome sequencing and annotation.</title>
        <authorList>
            <consortium name="The Broad Institute Genomics Platform"/>
            <consortium name="The Broad Institute Genome Sequencing Center for Infectious Disease"/>
            <person name="Wu L."/>
            <person name="Ma J."/>
        </authorList>
    </citation>
    <scope>NUCLEOTIDE SEQUENCE [LARGE SCALE GENOMIC DNA]</scope>
    <source>
        <strain evidence="17">CCM 8897</strain>
    </source>
</reference>
<evidence type="ECO:0000256" key="1">
    <source>
        <dbReference type="ARBA" id="ARBA00000843"/>
    </source>
</evidence>
<keyword evidence="8 16" id="KW-0378">Hydrolase</keyword>
<evidence type="ECO:0000256" key="8">
    <source>
        <dbReference type="ARBA" id="ARBA00022801"/>
    </source>
</evidence>
<evidence type="ECO:0000256" key="11">
    <source>
        <dbReference type="ARBA" id="ARBA00023204"/>
    </source>
</evidence>
<keyword evidence="9 13" id="KW-0408">Iron</keyword>
<feature type="compositionally biased region" description="Low complexity" evidence="14">
    <location>
        <begin position="299"/>
        <end position="313"/>
    </location>
</feature>
<dbReference type="PANTHER" id="PTHR42944:SF1">
    <property type="entry name" value="ADENINE DNA GLYCOSYLASE"/>
    <property type="match status" value="1"/>
</dbReference>
<evidence type="ECO:0000256" key="10">
    <source>
        <dbReference type="ARBA" id="ARBA00023014"/>
    </source>
</evidence>
<dbReference type="InterPro" id="IPR029119">
    <property type="entry name" value="MutY_C"/>
</dbReference>
<dbReference type="InterPro" id="IPR015797">
    <property type="entry name" value="NUDIX_hydrolase-like_dom_sf"/>
</dbReference>
<comment type="cofactor">
    <cofactor evidence="13">
        <name>[4Fe-4S] cluster</name>
        <dbReference type="ChEBI" id="CHEBI:49883"/>
    </cofactor>
    <text evidence="13">Binds 1 [4Fe-4S] cluster.</text>
</comment>
<dbReference type="Pfam" id="PF00633">
    <property type="entry name" value="HHH"/>
    <property type="match status" value="1"/>
</dbReference>